<reference evidence="1 2" key="1">
    <citation type="journal article" date="2014" name="Genome Announc.">
        <title>Draft Genome Sequences of a Phylogenetically Diverse Suite of Pseudomonas syringae Strains from Multiple Source Populations.</title>
        <authorList>
            <person name="Baltrus D.A."/>
            <person name="Yourstone S."/>
            <person name="Lind A."/>
            <person name="Guilbaud C."/>
            <person name="Sands D.C."/>
            <person name="Jones C.D."/>
            <person name="Morris C.E."/>
            <person name="Dangl J.L."/>
        </authorList>
    </citation>
    <scope>NUCLEOTIDE SEQUENCE [LARGE SCALE GENOMIC DNA]</scope>
    <source>
        <strain evidence="1 2">CC1524</strain>
    </source>
</reference>
<name>A0ABX6H6W3_9PSED</name>
<evidence type="ECO:0008006" key="3">
    <source>
        <dbReference type="Google" id="ProtNLM"/>
    </source>
</evidence>
<proteinExistence type="predicted"/>
<sequence>MSKPIDMELCLTAVLTGSHATRQRYLRQAKLIQMEIAERWQRKTPWAWQRKYVAWFLGHRLTRHSKATKYYYFLTVRLLVRRLERS</sequence>
<evidence type="ECO:0000313" key="2">
    <source>
        <dbReference type="Proteomes" id="UP000464644"/>
    </source>
</evidence>
<protein>
    <recommendedName>
        <fullName evidence="3">Prophage PssSM-03</fullName>
    </recommendedName>
</protein>
<dbReference type="EMBL" id="CP047265">
    <property type="protein sequence ID" value="QHF01199.1"/>
    <property type="molecule type" value="Genomic_DNA"/>
</dbReference>
<gene>
    <name evidence="1" type="ORF">N015_01765</name>
</gene>
<evidence type="ECO:0000313" key="1">
    <source>
        <dbReference type="EMBL" id="QHF01199.1"/>
    </source>
</evidence>
<dbReference type="Proteomes" id="UP000464644">
    <property type="component" value="Chromosome"/>
</dbReference>
<organism evidence="1 2">
    <name type="scientific">Pseudomonas asturiensis</name>
    <dbReference type="NCBI Taxonomy" id="1190415"/>
    <lineage>
        <taxon>Bacteria</taxon>
        <taxon>Pseudomonadati</taxon>
        <taxon>Pseudomonadota</taxon>
        <taxon>Gammaproteobacteria</taxon>
        <taxon>Pseudomonadales</taxon>
        <taxon>Pseudomonadaceae</taxon>
        <taxon>Pseudomonas</taxon>
    </lineage>
</organism>
<dbReference type="RefSeq" id="WP_032622591.1">
    <property type="nucleotide sequence ID" value="NZ_CP047265.1"/>
</dbReference>
<keyword evidence="2" id="KW-1185">Reference proteome</keyword>
<accession>A0ABX6H6W3</accession>